<dbReference type="PROSITE" id="PS51464">
    <property type="entry name" value="SIS"/>
    <property type="match status" value="1"/>
</dbReference>
<keyword evidence="6" id="KW-0808">Transferase</keyword>
<organism evidence="6 7">
    <name type="scientific">Caloranaerobacter azorensis H53214</name>
    <dbReference type="NCBI Taxonomy" id="1156417"/>
    <lineage>
        <taxon>Bacteria</taxon>
        <taxon>Bacillati</taxon>
        <taxon>Bacillota</taxon>
        <taxon>Tissierellia</taxon>
        <taxon>Tissierellales</taxon>
        <taxon>Thermohalobacteraceae</taxon>
        <taxon>Caloranaerobacter</taxon>
    </lineage>
</organism>
<keyword evidence="2" id="KW-0238">DNA-binding</keyword>
<evidence type="ECO:0000313" key="6">
    <source>
        <dbReference type="EMBL" id="KGG79675.1"/>
    </source>
</evidence>
<dbReference type="PROSITE" id="PS51071">
    <property type="entry name" value="HTH_RPIR"/>
    <property type="match status" value="1"/>
</dbReference>
<dbReference type="GO" id="GO:0003700">
    <property type="term" value="F:DNA-binding transcription factor activity"/>
    <property type="evidence" value="ECO:0007669"/>
    <property type="project" value="InterPro"/>
</dbReference>
<dbReference type="InterPro" id="IPR000281">
    <property type="entry name" value="HTH_RpiR"/>
</dbReference>
<name>A0A096BET6_9FIRM</name>
<evidence type="ECO:0000259" key="4">
    <source>
        <dbReference type="PROSITE" id="PS51071"/>
    </source>
</evidence>
<feature type="domain" description="HTH rpiR-type" evidence="4">
    <location>
        <begin position="6"/>
        <end position="82"/>
    </location>
</feature>
<dbReference type="GO" id="GO:0097367">
    <property type="term" value="F:carbohydrate derivative binding"/>
    <property type="evidence" value="ECO:0007669"/>
    <property type="project" value="InterPro"/>
</dbReference>
<dbReference type="AlphaFoldDB" id="A0A096BET6"/>
<dbReference type="InterPro" id="IPR046348">
    <property type="entry name" value="SIS_dom_sf"/>
</dbReference>
<dbReference type="InterPro" id="IPR001347">
    <property type="entry name" value="SIS_dom"/>
</dbReference>
<sequence length="293" mass="33259">MEEKSKDLITLIQINFSRLSKGQRLIAEYILNHYDKAAFMTASKLGEMVGVSESTVVRFANALGFAGYPSLQRALQELIKNKLTTVQRLSMSNNYSDNSNLLKKILKADMDNIRSTIEEISNDEFEKVVDCIYNANRVYIIGLRSSTTLANYLGFYLSLILDNVKVVTYGISDIFEQLLRVNKGDVVIGISYPRYSRRTLEALNYVKQQECKIIGITDSFLSPISGIADYTLIAKSNMISFVDSLVAPLSLINALIIAIGMKEKTEIAEYFQKLETLWYEYNVYDCKDEKDLF</sequence>
<dbReference type="PANTHER" id="PTHR30514">
    <property type="entry name" value="GLUCOKINASE"/>
    <property type="match status" value="1"/>
</dbReference>
<keyword evidence="6" id="KW-0418">Kinase</keyword>
<dbReference type="Gene3D" id="1.10.10.10">
    <property type="entry name" value="Winged helix-like DNA-binding domain superfamily/Winged helix DNA-binding domain"/>
    <property type="match status" value="1"/>
</dbReference>
<dbReference type="SUPFAM" id="SSF46689">
    <property type="entry name" value="Homeodomain-like"/>
    <property type="match status" value="1"/>
</dbReference>
<dbReference type="GO" id="GO:0016301">
    <property type="term" value="F:kinase activity"/>
    <property type="evidence" value="ECO:0007669"/>
    <property type="project" value="UniProtKB-KW"/>
</dbReference>
<feature type="domain" description="SIS" evidence="5">
    <location>
        <begin position="128"/>
        <end position="266"/>
    </location>
</feature>
<dbReference type="EMBL" id="AZTB01000068">
    <property type="protein sequence ID" value="KGG79675.1"/>
    <property type="molecule type" value="Genomic_DNA"/>
</dbReference>
<dbReference type="SUPFAM" id="SSF53697">
    <property type="entry name" value="SIS domain"/>
    <property type="match status" value="1"/>
</dbReference>
<evidence type="ECO:0000259" key="5">
    <source>
        <dbReference type="PROSITE" id="PS51464"/>
    </source>
</evidence>
<dbReference type="Gene3D" id="3.40.50.10490">
    <property type="entry name" value="Glucose-6-phosphate isomerase like protein, domain 1"/>
    <property type="match status" value="1"/>
</dbReference>
<evidence type="ECO:0000256" key="2">
    <source>
        <dbReference type="ARBA" id="ARBA00023125"/>
    </source>
</evidence>
<dbReference type="CDD" id="cd05013">
    <property type="entry name" value="SIS_RpiR"/>
    <property type="match status" value="1"/>
</dbReference>
<dbReference type="GO" id="GO:0003677">
    <property type="term" value="F:DNA binding"/>
    <property type="evidence" value="ECO:0007669"/>
    <property type="project" value="UniProtKB-KW"/>
</dbReference>
<reference evidence="6 7" key="1">
    <citation type="submission" date="2013-12" db="EMBL/GenBank/DDBJ databases">
        <title>Draft genome sequence of Caloranaerobacter sp. H53214.</title>
        <authorList>
            <person name="Jiang L.J."/>
            <person name="Shao Z.Z."/>
            <person name="Long M.N."/>
        </authorList>
    </citation>
    <scope>NUCLEOTIDE SEQUENCE [LARGE SCALE GENOMIC DNA]</scope>
    <source>
        <strain evidence="6 7">H53214</strain>
    </source>
</reference>
<keyword evidence="1" id="KW-0805">Transcription regulation</keyword>
<dbReference type="STRING" id="1156417.Y919_10665"/>
<accession>A0A096BET6</accession>
<dbReference type="Pfam" id="PF01418">
    <property type="entry name" value="HTH_6"/>
    <property type="match status" value="1"/>
</dbReference>
<gene>
    <name evidence="6" type="ORF">Y919_10665</name>
</gene>
<evidence type="ECO:0000256" key="1">
    <source>
        <dbReference type="ARBA" id="ARBA00023015"/>
    </source>
</evidence>
<dbReference type="Pfam" id="PF01380">
    <property type="entry name" value="SIS"/>
    <property type="match status" value="1"/>
</dbReference>
<dbReference type="InterPro" id="IPR035472">
    <property type="entry name" value="RpiR-like_SIS"/>
</dbReference>
<dbReference type="RefSeq" id="WP_035164627.1">
    <property type="nucleotide sequence ID" value="NZ_AZTB01000068.1"/>
</dbReference>
<dbReference type="InterPro" id="IPR036388">
    <property type="entry name" value="WH-like_DNA-bd_sf"/>
</dbReference>
<evidence type="ECO:0000313" key="7">
    <source>
        <dbReference type="Proteomes" id="UP000029622"/>
    </source>
</evidence>
<dbReference type="InterPro" id="IPR047640">
    <property type="entry name" value="RpiR-like"/>
</dbReference>
<comment type="caution">
    <text evidence="6">The sequence shown here is derived from an EMBL/GenBank/DDBJ whole genome shotgun (WGS) entry which is preliminary data.</text>
</comment>
<dbReference type="InterPro" id="IPR009057">
    <property type="entry name" value="Homeodomain-like_sf"/>
</dbReference>
<proteinExistence type="predicted"/>
<dbReference type="Proteomes" id="UP000029622">
    <property type="component" value="Unassembled WGS sequence"/>
</dbReference>
<protein>
    <submittedName>
        <fullName evidence="6">N-acetylmannosamine kinase</fullName>
    </submittedName>
</protein>
<evidence type="ECO:0000256" key="3">
    <source>
        <dbReference type="ARBA" id="ARBA00023163"/>
    </source>
</evidence>
<dbReference type="PANTHER" id="PTHR30514:SF18">
    <property type="entry name" value="RPIR-FAMILY TRANSCRIPTIONAL REGULATOR"/>
    <property type="match status" value="1"/>
</dbReference>
<keyword evidence="3" id="KW-0804">Transcription</keyword>
<dbReference type="GO" id="GO:1901135">
    <property type="term" value="P:carbohydrate derivative metabolic process"/>
    <property type="evidence" value="ECO:0007669"/>
    <property type="project" value="InterPro"/>
</dbReference>